<dbReference type="PANTHER" id="PTHR16214">
    <property type="entry name" value="TRANSMEMBRANE PROTEIN 260"/>
    <property type="match status" value="1"/>
</dbReference>
<gene>
    <name evidence="2" type="ORF">EZS27_043763</name>
</gene>
<feature type="transmembrane region" description="Helical" evidence="1">
    <location>
        <begin position="28"/>
        <end position="49"/>
    </location>
</feature>
<proteinExistence type="predicted"/>
<keyword evidence="1" id="KW-0812">Transmembrane</keyword>
<sequence>VFFLFFMTGVAVVLYLNQTPSQPRERDYAYAASFYAFAIWIGMGVVGITRLLQHYCKMKELPAALVSLISLFVPVQMAGQTWDDHNRSGRYVCRDFGQNYLMSTQESGNPIIFTNGDNDTFPLWYNQETEGFRPDVRTCNLSYLQTDWYIDQMKRPAYDSPSVPITWERAEYTEGVNE</sequence>
<dbReference type="AlphaFoldDB" id="A0A5J4P8B3"/>
<evidence type="ECO:0000256" key="1">
    <source>
        <dbReference type="SAM" id="Phobius"/>
    </source>
</evidence>
<keyword evidence="1" id="KW-0472">Membrane</keyword>
<dbReference type="PANTHER" id="PTHR16214:SF3">
    <property type="entry name" value="TRANSMEMBRANE PROTEIN 260"/>
    <property type="match status" value="1"/>
</dbReference>
<name>A0A5J4P8B3_9ZZZZ</name>
<comment type="caution">
    <text evidence="2">The sequence shown here is derived from an EMBL/GenBank/DDBJ whole genome shotgun (WGS) entry which is preliminary data.</text>
</comment>
<organism evidence="2">
    <name type="scientific">termite gut metagenome</name>
    <dbReference type="NCBI Taxonomy" id="433724"/>
    <lineage>
        <taxon>unclassified sequences</taxon>
        <taxon>metagenomes</taxon>
        <taxon>organismal metagenomes</taxon>
    </lineage>
</organism>
<keyword evidence="1" id="KW-1133">Transmembrane helix</keyword>
<protein>
    <submittedName>
        <fullName evidence="2">Uncharacterized protein</fullName>
    </submittedName>
</protein>
<feature type="non-terminal residue" evidence="2">
    <location>
        <position position="178"/>
    </location>
</feature>
<accession>A0A5J4P8B3</accession>
<dbReference type="EMBL" id="SNRY01011388">
    <property type="protein sequence ID" value="KAA6304589.1"/>
    <property type="molecule type" value="Genomic_DNA"/>
</dbReference>
<feature type="non-terminal residue" evidence="2">
    <location>
        <position position="1"/>
    </location>
</feature>
<evidence type="ECO:0000313" key="2">
    <source>
        <dbReference type="EMBL" id="KAA6304589.1"/>
    </source>
</evidence>
<reference evidence="2" key="1">
    <citation type="submission" date="2019-03" db="EMBL/GenBank/DDBJ databases">
        <title>Single cell metagenomics reveals metabolic interactions within the superorganism composed of flagellate Streblomastix strix and complex community of Bacteroidetes bacteria on its surface.</title>
        <authorList>
            <person name="Treitli S.C."/>
            <person name="Kolisko M."/>
            <person name="Husnik F."/>
            <person name="Keeling P."/>
            <person name="Hampl V."/>
        </authorList>
    </citation>
    <scope>NUCLEOTIDE SEQUENCE</scope>
    <source>
        <strain evidence="2">STM</strain>
    </source>
</reference>
<dbReference type="InterPro" id="IPR052724">
    <property type="entry name" value="GT117_domain-containing"/>
</dbReference>